<keyword evidence="3 5" id="KW-0663">Pyridoxal phosphate</keyword>
<comment type="caution">
    <text evidence="9">The sequence shown here is derived from an EMBL/GenBank/DDBJ whole genome shotgun (WGS) entry which is preliminary data.</text>
</comment>
<reference evidence="9" key="1">
    <citation type="submission" date="2020-10" db="EMBL/GenBank/DDBJ databases">
        <authorList>
            <person name="Gilroy R."/>
        </authorList>
    </citation>
    <scope>NUCLEOTIDE SEQUENCE</scope>
    <source>
        <strain evidence="9">CHK160-1198</strain>
    </source>
</reference>
<dbReference type="GO" id="GO:0008784">
    <property type="term" value="F:alanine racemase activity"/>
    <property type="evidence" value="ECO:0007669"/>
    <property type="project" value="UniProtKB-UniRule"/>
</dbReference>
<dbReference type="GO" id="GO:0005829">
    <property type="term" value="C:cytosol"/>
    <property type="evidence" value="ECO:0007669"/>
    <property type="project" value="TreeGrafter"/>
</dbReference>
<dbReference type="PANTHER" id="PTHR30511">
    <property type="entry name" value="ALANINE RACEMASE"/>
    <property type="match status" value="1"/>
</dbReference>
<feature type="active site" description="Proton acceptor; specific for D-alanine" evidence="5">
    <location>
        <position position="36"/>
    </location>
</feature>
<accession>A0A9D1MR14</accession>
<sequence length="368" mass="40416">MQLRNAWAEIDLQAVKHNIEETRKMLDGAKLCAVVKADAYGHGAVEVAKAAVDAGAEFLTVAIFSEALELRQAGISVPILILGAPQEEYAEETVTLDISQTVFAFEQAGCLALAARRIGKPAKIHIAVETGMNRIGVAYDKAGKLVEEIKVLPDVEIEGCYSHFATADNSDKLFCHQQFIKFQKALAEIKAAGVDVRYKHIANSATITELPEMKLDMVRQGITLYGIWPSPEVNHGLNFKPVMCLKAKIICLKEVSAGESVGYGRTFITKEQTKIATLPIGYADGVRRCLSNKGYVLIRGQQAPIIGRVCMDQMMVDVTQIKDVSMGDEAILFGTKQLPVEKVAEWSDTIPYEVLCTISKRVPRVYKK</sequence>
<dbReference type="Proteomes" id="UP000824099">
    <property type="component" value="Unassembled WGS sequence"/>
</dbReference>
<comment type="cofactor">
    <cofactor evidence="2 5 6">
        <name>pyridoxal 5'-phosphate</name>
        <dbReference type="ChEBI" id="CHEBI:597326"/>
    </cofactor>
</comment>
<keyword evidence="4 5" id="KW-0413">Isomerase</keyword>
<evidence type="ECO:0000256" key="4">
    <source>
        <dbReference type="ARBA" id="ARBA00023235"/>
    </source>
</evidence>
<name>A0A9D1MR14_9FIRM</name>
<reference evidence="9" key="2">
    <citation type="journal article" date="2021" name="PeerJ">
        <title>Extensive microbial diversity within the chicken gut microbiome revealed by metagenomics and culture.</title>
        <authorList>
            <person name="Gilroy R."/>
            <person name="Ravi A."/>
            <person name="Getino M."/>
            <person name="Pursley I."/>
            <person name="Horton D.L."/>
            <person name="Alikhan N.F."/>
            <person name="Baker D."/>
            <person name="Gharbi K."/>
            <person name="Hall N."/>
            <person name="Watson M."/>
            <person name="Adriaenssens E.M."/>
            <person name="Foster-Nyarko E."/>
            <person name="Jarju S."/>
            <person name="Secka A."/>
            <person name="Antonio M."/>
            <person name="Oren A."/>
            <person name="Chaudhuri R.R."/>
            <person name="La Ragione R."/>
            <person name="Hildebrand F."/>
            <person name="Pallen M.J."/>
        </authorList>
    </citation>
    <scope>NUCLEOTIDE SEQUENCE</scope>
    <source>
        <strain evidence="9">CHK160-1198</strain>
    </source>
</reference>
<evidence type="ECO:0000259" key="8">
    <source>
        <dbReference type="SMART" id="SM01005"/>
    </source>
</evidence>
<dbReference type="FunFam" id="2.40.37.10:FF:000006">
    <property type="entry name" value="Alanine racemase"/>
    <property type="match status" value="1"/>
</dbReference>
<dbReference type="EMBL" id="DVNI01000128">
    <property type="protein sequence ID" value="HIU64862.1"/>
    <property type="molecule type" value="Genomic_DNA"/>
</dbReference>
<dbReference type="SMART" id="SM01005">
    <property type="entry name" value="Ala_racemase_C"/>
    <property type="match status" value="1"/>
</dbReference>
<dbReference type="SUPFAM" id="SSF51419">
    <property type="entry name" value="PLP-binding barrel"/>
    <property type="match status" value="1"/>
</dbReference>
<comment type="catalytic activity">
    <reaction evidence="1 5">
        <text>L-alanine = D-alanine</text>
        <dbReference type="Rhea" id="RHEA:20249"/>
        <dbReference type="ChEBI" id="CHEBI:57416"/>
        <dbReference type="ChEBI" id="CHEBI:57972"/>
        <dbReference type="EC" id="5.1.1.1"/>
    </reaction>
</comment>
<evidence type="ECO:0000256" key="7">
    <source>
        <dbReference type="PIRSR" id="PIRSR600821-52"/>
    </source>
</evidence>
<dbReference type="SUPFAM" id="SSF50621">
    <property type="entry name" value="Alanine racemase C-terminal domain-like"/>
    <property type="match status" value="1"/>
</dbReference>
<proteinExistence type="inferred from homology"/>
<dbReference type="Gene3D" id="3.20.20.10">
    <property type="entry name" value="Alanine racemase"/>
    <property type="match status" value="1"/>
</dbReference>
<gene>
    <name evidence="9" type="ORF">IAB06_07515</name>
</gene>
<dbReference type="CDD" id="cd00430">
    <property type="entry name" value="PLPDE_III_AR"/>
    <property type="match status" value="1"/>
</dbReference>
<dbReference type="Pfam" id="PF01168">
    <property type="entry name" value="Ala_racemase_N"/>
    <property type="match status" value="1"/>
</dbReference>
<dbReference type="PROSITE" id="PS00395">
    <property type="entry name" value="ALANINE_RACEMASE"/>
    <property type="match status" value="1"/>
</dbReference>
<dbReference type="Gene3D" id="2.40.37.10">
    <property type="entry name" value="Lyase, Ornithine Decarboxylase, Chain A, domain 1"/>
    <property type="match status" value="1"/>
</dbReference>
<dbReference type="InterPro" id="IPR000821">
    <property type="entry name" value="Ala_racemase"/>
</dbReference>
<evidence type="ECO:0000256" key="2">
    <source>
        <dbReference type="ARBA" id="ARBA00001933"/>
    </source>
</evidence>
<dbReference type="Pfam" id="PF00842">
    <property type="entry name" value="Ala_racemase_C"/>
    <property type="match status" value="1"/>
</dbReference>
<protein>
    <recommendedName>
        <fullName evidence="5">Alanine racemase</fullName>
        <ecNumber evidence="5">5.1.1.1</ecNumber>
    </recommendedName>
</protein>
<evidence type="ECO:0000256" key="3">
    <source>
        <dbReference type="ARBA" id="ARBA00022898"/>
    </source>
</evidence>
<dbReference type="InterPro" id="IPR011079">
    <property type="entry name" value="Ala_racemase_C"/>
</dbReference>
<evidence type="ECO:0000256" key="6">
    <source>
        <dbReference type="PIRSR" id="PIRSR600821-50"/>
    </source>
</evidence>
<feature type="modified residue" description="N6-(pyridoxal phosphate)lysine" evidence="5 6">
    <location>
        <position position="36"/>
    </location>
</feature>
<dbReference type="InterPro" id="IPR020622">
    <property type="entry name" value="Ala_racemase_pyridoxalP-BS"/>
</dbReference>
<comment type="pathway">
    <text evidence="5">Amino-acid biosynthesis; D-alanine biosynthesis; D-alanine from L-alanine: step 1/1.</text>
</comment>
<comment type="similarity">
    <text evidence="5">Belongs to the alanine racemase family.</text>
</comment>
<organism evidence="9 10">
    <name type="scientific">Candidatus Avacidaminococcus intestinavium</name>
    <dbReference type="NCBI Taxonomy" id="2840684"/>
    <lineage>
        <taxon>Bacteria</taxon>
        <taxon>Bacillati</taxon>
        <taxon>Bacillota</taxon>
        <taxon>Negativicutes</taxon>
        <taxon>Acidaminococcales</taxon>
        <taxon>Acidaminococcaceae</taxon>
        <taxon>Acidaminococcaceae incertae sedis</taxon>
        <taxon>Candidatus Avacidaminococcus</taxon>
    </lineage>
</organism>
<evidence type="ECO:0000313" key="9">
    <source>
        <dbReference type="EMBL" id="HIU64862.1"/>
    </source>
</evidence>
<feature type="active site" description="Proton acceptor; specific for L-alanine" evidence="5">
    <location>
        <position position="263"/>
    </location>
</feature>
<dbReference type="GO" id="GO:0030632">
    <property type="term" value="P:D-alanine biosynthetic process"/>
    <property type="evidence" value="ECO:0007669"/>
    <property type="project" value="UniProtKB-UniRule"/>
</dbReference>
<dbReference type="NCBIfam" id="TIGR00492">
    <property type="entry name" value="alr"/>
    <property type="match status" value="1"/>
</dbReference>
<dbReference type="PANTHER" id="PTHR30511:SF0">
    <property type="entry name" value="ALANINE RACEMASE, CATABOLIC-RELATED"/>
    <property type="match status" value="1"/>
</dbReference>
<dbReference type="GO" id="GO:0009252">
    <property type="term" value="P:peptidoglycan biosynthetic process"/>
    <property type="evidence" value="ECO:0007669"/>
    <property type="project" value="TreeGrafter"/>
</dbReference>
<evidence type="ECO:0000313" key="10">
    <source>
        <dbReference type="Proteomes" id="UP000824099"/>
    </source>
</evidence>
<feature type="domain" description="Alanine racemase C-terminal" evidence="8">
    <location>
        <begin position="242"/>
        <end position="367"/>
    </location>
</feature>
<comment type="function">
    <text evidence="5">Catalyzes the interconversion of L-alanine and D-alanine. May also act on other amino acids.</text>
</comment>
<dbReference type="AlphaFoldDB" id="A0A9D1MR14"/>
<dbReference type="InterPro" id="IPR009006">
    <property type="entry name" value="Ala_racemase/Decarboxylase_C"/>
</dbReference>
<dbReference type="PRINTS" id="PR00992">
    <property type="entry name" value="ALARACEMASE"/>
</dbReference>
<dbReference type="InterPro" id="IPR001608">
    <property type="entry name" value="Ala_racemase_N"/>
</dbReference>
<feature type="binding site" evidence="5 7">
    <location>
        <position position="134"/>
    </location>
    <ligand>
        <name>substrate</name>
    </ligand>
</feature>
<evidence type="ECO:0000256" key="1">
    <source>
        <dbReference type="ARBA" id="ARBA00000316"/>
    </source>
</evidence>
<dbReference type="HAMAP" id="MF_01201">
    <property type="entry name" value="Ala_racemase"/>
    <property type="match status" value="1"/>
</dbReference>
<dbReference type="GO" id="GO:0030170">
    <property type="term" value="F:pyridoxal phosphate binding"/>
    <property type="evidence" value="ECO:0007669"/>
    <property type="project" value="UniProtKB-UniRule"/>
</dbReference>
<dbReference type="InterPro" id="IPR029066">
    <property type="entry name" value="PLP-binding_barrel"/>
</dbReference>
<feature type="binding site" evidence="5 7">
    <location>
        <position position="311"/>
    </location>
    <ligand>
        <name>substrate</name>
    </ligand>
</feature>
<dbReference type="FunFam" id="3.20.20.10:FF:000002">
    <property type="entry name" value="Alanine racemase"/>
    <property type="match status" value="1"/>
</dbReference>
<dbReference type="EC" id="5.1.1.1" evidence="5"/>
<evidence type="ECO:0000256" key="5">
    <source>
        <dbReference type="HAMAP-Rule" id="MF_01201"/>
    </source>
</evidence>